<accession>A7SHS8</accession>
<dbReference type="AlphaFoldDB" id="A7SHS8"/>
<feature type="transmembrane region" description="Helical" evidence="10">
    <location>
        <begin position="146"/>
        <end position="165"/>
    </location>
</feature>
<dbReference type="InterPro" id="IPR017452">
    <property type="entry name" value="GPCR_Rhodpsn_7TM"/>
</dbReference>
<dbReference type="PANTHER" id="PTHR24247:SF202">
    <property type="entry name" value="5-HYDROXYTRYPTAMINE RECEPTOR 1"/>
    <property type="match status" value="1"/>
</dbReference>
<feature type="domain" description="G-protein coupled receptors family 1 profile" evidence="11">
    <location>
        <begin position="49"/>
        <end position="298"/>
    </location>
</feature>
<dbReference type="InterPro" id="IPR000276">
    <property type="entry name" value="GPCR_Rhodpsn"/>
</dbReference>
<evidence type="ECO:0000313" key="12">
    <source>
        <dbReference type="EMBL" id="EDO36788.1"/>
    </source>
</evidence>
<dbReference type="FunFam" id="1.20.1070.10:FF:000437">
    <property type="entry name" value="Predicted protein"/>
    <property type="match status" value="1"/>
</dbReference>
<dbReference type="SMART" id="SM01381">
    <property type="entry name" value="7TM_GPCR_Srsx"/>
    <property type="match status" value="1"/>
</dbReference>
<keyword evidence="8 9" id="KW-0807">Transducer</keyword>
<feature type="transmembrane region" description="Helical" evidence="10">
    <location>
        <begin position="35"/>
        <end position="57"/>
    </location>
</feature>
<dbReference type="GO" id="GO:0045202">
    <property type="term" value="C:synapse"/>
    <property type="evidence" value="ECO:0007669"/>
    <property type="project" value="GOC"/>
</dbReference>
<keyword evidence="5 9" id="KW-0297">G-protein coupled receptor</keyword>
<dbReference type="EMBL" id="DS469662">
    <property type="protein sequence ID" value="EDO36788.1"/>
    <property type="molecule type" value="Genomic_DNA"/>
</dbReference>
<name>A7SHS8_NEMVE</name>
<proteinExistence type="inferred from homology"/>
<evidence type="ECO:0000256" key="7">
    <source>
        <dbReference type="ARBA" id="ARBA00023170"/>
    </source>
</evidence>
<reference evidence="12 13" key="1">
    <citation type="journal article" date="2007" name="Science">
        <title>Sea anemone genome reveals ancestral eumetazoan gene repertoire and genomic organization.</title>
        <authorList>
            <person name="Putnam N.H."/>
            <person name="Srivastava M."/>
            <person name="Hellsten U."/>
            <person name="Dirks B."/>
            <person name="Chapman J."/>
            <person name="Salamov A."/>
            <person name="Terry A."/>
            <person name="Shapiro H."/>
            <person name="Lindquist E."/>
            <person name="Kapitonov V.V."/>
            <person name="Jurka J."/>
            <person name="Genikhovich G."/>
            <person name="Grigoriev I.V."/>
            <person name="Lucas S.M."/>
            <person name="Steele R.E."/>
            <person name="Finnerty J.R."/>
            <person name="Technau U."/>
            <person name="Martindale M.Q."/>
            <person name="Rokhsar D.S."/>
        </authorList>
    </citation>
    <scope>NUCLEOTIDE SEQUENCE [LARGE SCALE GENOMIC DNA]</scope>
    <source>
        <strain evidence="13">CH2 X CH6</strain>
    </source>
</reference>
<dbReference type="Gene3D" id="1.20.1070.10">
    <property type="entry name" value="Rhodopsin 7-helix transmembrane proteins"/>
    <property type="match status" value="1"/>
</dbReference>
<protein>
    <recommendedName>
        <fullName evidence="11">G-protein coupled receptors family 1 profile domain-containing protein</fullName>
    </recommendedName>
</protein>
<evidence type="ECO:0000256" key="6">
    <source>
        <dbReference type="ARBA" id="ARBA00023136"/>
    </source>
</evidence>
<evidence type="ECO:0000256" key="10">
    <source>
        <dbReference type="SAM" id="Phobius"/>
    </source>
</evidence>
<sequence length="334" mass="37453">MSEVLVTNSSLLNTTTGSDQGQFSGVGIRLQDLPFLVFCLLLALVIICGNSLVMVAYRANSRLRTKANLFLVSLAVSDCLVGVAALPLWILINVLRIPSSSAFHILFISFDIFSALTSVFHLTAISVERFVAVSRPLHYASLSFRYYKLTIIIAWLSSALIAALYRIAQISNYMSHYVPFLLCMGFLGPLFIIASMYCKIFNIARMLILKDPGEEIALARAQCRQSAKSVLRRERKVAVTVSIITGLFFCAWLPFWTVLMISFYCGPGCFYSNAAMMGTIAFSKWMHYGNSAVNAFVYAFRDREMRRTFARILGKRCGNRCFQENVDEIPSTYL</sequence>
<keyword evidence="13" id="KW-1185">Reference proteome</keyword>
<dbReference type="SUPFAM" id="SSF81321">
    <property type="entry name" value="Family A G protein-coupled receptor-like"/>
    <property type="match status" value="1"/>
</dbReference>
<evidence type="ECO:0000256" key="5">
    <source>
        <dbReference type="ARBA" id="ARBA00023040"/>
    </source>
</evidence>
<dbReference type="OrthoDB" id="10071887at2759"/>
<keyword evidence="2" id="KW-1003">Cell membrane</keyword>
<evidence type="ECO:0000313" key="13">
    <source>
        <dbReference type="Proteomes" id="UP000001593"/>
    </source>
</evidence>
<dbReference type="HOGENOM" id="CLU_009579_11_5_1"/>
<evidence type="ECO:0000256" key="2">
    <source>
        <dbReference type="ARBA" id="ARBA00022475"/>
    </source>
</evidence>
<keyword evidence="7 9" id="KW-0675">Receptor</keyword>
<evidence type="ECO:0000256" key="9">
    <source>
        <dbReference type="RuleBase" id="RU000688"/>
    </source>
</evidence>
<keyword evidence="4 10" id="KW-1133">Transmembrane helix</keyword>
<gene>
    <name evidence="12" type="ORF">NEMVEDRAFT_v1g212478</name>
</gene>
<evidence type="ECO:0000256" key="4">
    <source>
        <dbReference type="ARBA" id="ARBA00022989"/>
    </source>
</evidence>
<keyword evidence="3 9" id="KW-0812">Transmembrane</keyword>
<dbReference type="PROSITE" id="PS50262">
    <property type="entry name" value="G_PROTEIN_RECEP_F1_2"/>
    <property type="match status" value="1"/>
</dbReference>
<dbReference type="GO" id="GO:0007268">
    <property type="term" value="P:chemical synaptic transmission"/>
    <property type="evidence" value="ECO:0000318"/>
    <property type="project" value="GO_Central"/>
</dbReference>
<dbReference type="STRING" id="45351.A7SHS8"/>
<evidence type="ECO:0000256" key="1">
    <source>
        <dbReference type="ARBA" id="ARBA00004651"/>
    </source>
</evidence>
<dbReference type="Proteomes" id="UP000001593">
    <property type="component" value="Unassembled WGS sequence"/>
</dbReference>
<organism evidence="12 13">
    <name type="scientific">Nematostella vectensis</name>
    <name type="common">Starlet sea anemone</name>
    <dbReference type="NCBI Taxonomy" id="45351"/>
    <lineage>
        <taxon>Eukaryota</taxon>
        <taxon>Metazoa</taxon>
        <taxon>Cnidaria</taxon>
        <taxon>Anthozoa</taxon>
        <taxon>Hexacorallia</taxon>
        <taxon>Actiniaria</taxon>
        <taxon>Edwardsiidae</taxon>
        <taxon>Nematostella</taxon>
    </lineage>
</organism>
<dbReference type="GO" id="GO:0007187">
    <property type="term" value="P:G protein-coupled receptor signaling pathway, coupled to cyclic nucleotide second messenger"/>
    <property type="evidence" value="ECO:0000318"/>
    <property type="project" value="GO_Central"/>
</dbReference>
<dbReference type="OMA" id="LWICISG"/>
<keyword evidence="6 10" id="KW-0472">Membrane</keyword>
<dbReference type="GO" id="GO:0030425">
    <property type="term" value="C:dendrite"/>
    <property type="evidence" value="ECO:0000318"/>
    <property type="project" value="GO_Central"/>
</dbReference>
<dbReference type="PRINTS" id="PR00237">
    <property type="entry name" value="GPCRRHODOPSN"/>
</dbReference>
<dbReference type="PANTHER" id="PTHR24247">
    <property type="entry name" value="5-HYDROXYTRYPTAMINE RECEPTOR"/>
    <property type="match status" value="1"/>
</dbReference>
<comment type="similarity">
    <text evidence="9">Belongs to the G-protein coupled receptor 1 family.</text>
</comment>
<dbReference type="InParanoid" id="A7SHS8"/>
<feature type="transmembrane region" description="Helical" evidence="10">
    <location>
        <begin position="102"/>
        <end position="125"/>
    </location>
</feature>
<dbReference type="KEGG" id="nve:5508236"/>
<dbReference type="PROSITE" id="PS00237">
    <property type="entry name" value="G_PROTEIN_RECEP_F1_1"/>
    <property type="match status" value="1"/>
</dbReference>
<dbReference type="Pfam" id="PF00001">
    <property type="entry name" value="7tm_1"/>
    <property type="match status" value="1"/>
</dbReference>
<evidence type="ECO:0000256" key="8">
    <source>
        <dbReference type="ARBA" id="ARBA00023224"/>
    </source>
</evidence>
<dbReference type="eggNOG" id="KOG3656">
    <property type="taxonomic scope" value="Eukaryota"/>
</dbReference>
<comment type="subcellular location">
    <subcellularLocation>
        <location evidence="1">Cell membrane</location>
        <topology evidence="1">Multi-pass membrane protein</topology>
    </subcellularLocation>
</comment>
<feature type="transmembrane region" description="Helical" evidence="10">
    <location>
        <begin position="177"/>
        <end position="198"/>
    </location>
</feature>
<evidence type="ECO:0000259" key="11">
    <source>
        <dbReference type="PROSITE" id="PS50262"/>
    </source>
</evidence>
<feature type="transmembrane region" description="Helical" evidence="10">
    <location>
        <begin position="69"/>
        <end position="90"/>
    </location>
</feature>
<feature type="transmembrane region" description="Helical" evidence="10">
    <location>
        <begin position="237"/>
        <end position="255"/>
    </location>
</feature>
<dbReference type="GO" id="GO:0004993">
    <property type="term" value="F:G protein-coupled serotonin receptor activity"/>
    <property type="evidence" value="ECO:0000318"/>
    <property type="project" value="GO_Central"/>
</dbReference>
<evidence type="ECO:0000256" key="3">
    <source>
        <dbReference type="ARBA" id="ARBA00022692"/>
    </source>
</evidence>
<dbReference type="GO" id="GO:0005886">
    <property type="term" value="C:plasma membrane"/>
    <property type="evidence" value="ECO:0000318"/>
    <property type="project" value="GO_Central"/>
</dbReference>
<dbReference type="GO" id="GO:0030594">
    <property type="term" value="F:neurotransmitter receptor activity"/>
    <property type="evidence" value="ECO:0000318"/>
    <property type="project" value="GO_Central"/>
</dbReference>
<dbReference type="PhylomeDB" id="A7SHS8"/>